<gene>
    <name evidence="2" type="ORF">F5050DRAFT_1737168</name>
</gene>
<dbReference type="Pfam" id="PF01266">
    <property type="entry name" value="DAO"/>
    <property type="match status" value="1"/>
</dbReference>
<dbReference type="SUPFAM" id="SSF51905">
    <property type="entry name" value="FAD/NAD(P)-binding domain"/>
    <property type="match status" value="1"/>
</dbReference>
<comment type="caution">
    <text evidence="2">The sequence shown here is derived from an EMBL/GenBank/DDBJ whole genome shotgun (WGS) entry which is preliminary data.</text>
</comment>
<dbReference type="Gene3D" id="3.30.9.10">
    <property type="entry name" value="D-Amino Acid Oxidase, subunit A, domain 2"/>
    <property type="match status" value="1"/>
</dbReference>
<dbReference type="PANTHER" id="PTHR13847">
    <property type="entry name" value="SARCOSINE DEHYDROGENASE-RELATED"/>
    <property type="match status" value="1"/>
</dbReference>
<dbReference type="PANTHER" id="PTHR13847:SF260">
    <property type="entry name" value="FAD DEPENDENT OXIDOREDUCTASE DOMAIN-CONTAINING PROTEIN"/>
    <property type="match status" value="1"/>
</dbReference>
<dbReference type="Proteomes" id="UP001163828">
    <property type="component" value="Unassembled WGS sequence"/>
</dbReference>
<dbReference type="EMBL" id="MU790536">
    <property type="protein sequence ID" value="KAJ3999589.1"/>
    <property type="molecule type" value="Genomic_DNA"/>
</dbReference>
<organism evidence="2 3">
    <name type="scientific">Lentinula boryana</name>
    <dbReference type="NCBI Taxonomy" id="40481"/>
    <lineage>
        <taxon>Eukaryota</taxon>
        <taxon>Fungi</taxon>
        <taxon>Dikarya</taxon>
        <taxon>Basidiomycota</taxon>
        <taxon>Agaricomycotina</taxon>
        <taxon>Agaricomycetes</taxon>
        <taxon>Agaricomycetidae</taxon>
        <taxon>Agaricales</taxon>
        <taxon>Marasmiineae</taxon>
        <taxon>Omphalotaceae</taxon>
        <taxon>Lentinula</taxon>
    </lineage>
</organism>
<name>A0ABQ8QLR6_9AGAR</name>
<accession>A0ABQ8QLR6</accession>
<feature type="domain" description="FAD dependent oxidoreductase" evidence="1">
    <location>
        <begin position="65"/>
        <end position="456"/>
    </location>
</feature>
<dbReference type="Gene3D" id="3.50.50.60">
    <property type="entry name" value="FAD/NAD(P)-binding domain"/>
    <property type="match status" value="1"/>
</dbReference>
<proteinExistence type="predicted"/>
<keyword evidence="3" id="KW-1185">Reference proteome</keyword>
<dbReference type="InterPro" id="IPR006076">
    <property type="entry name" value="FAD-dep_OxRdtase"/>
</dbReference>
<evidence type="ECO:0000313" key="2">
    <source>
        <dbReference type="EMBL" id="KAJ3999589.1"/>
    </source>
</evidence>
<evidence type="ECO:0000259" key="1">
    <source>
        <dbReference type="Pfam" id="PF01266"/>
    </source>
</evidence>
<reference evidence="2" key="1">
    <citation type="submission" date="2022-08" db="EMBL/GenBank/DDBJ databases">
        <authorList>
            <consortium name="DOE Joint Genome Institute"/>
            <person name="Min B."/>
            <person name="Riley R."/>
            <person name="Sierra-Patev S."/>
            <person name="Naranjo-Ortiz M."/>
            <person name="Looney B."/>
            <person name="Konkel Z."/>
            <person name="Slot J.C."/>
            <person name="Sakamoto Y."/>
            <person name="Steenwyk J.L."/>
            <person name="Rokas A."/>
            <person name="Carro J."/>
            <person name="Camarero S."/>
            <person name="Ferreira P."/>
            <person name="Molpeceres G."/>
            <person name="Ruiz-Duenas F.J."/>
            <person name="Serrano A."/>
            <person name="Henrissat B."/>
            <person name="Drula E."/>
            <person name="Hughes K.W."/>
            <person name="Mata J.L."/>
            <person name="Ishikawa N.K."/>
            <person name="Vargas-Isla R."/>
            <person name="Ushijima S."/>
            <person name="Smith C.A."/>
            <person name="Ahrendt S."/>
            <person name="Andreopoulos W."/>
            <person name="He G."/>
            <person name="Labutti K."/>
            <person name="Lipzen A."/>
            <person name="Ng V."/>
            <person name="Sandor L."/>
            <person name="Barry K."/>
            <person name="Martinez A.T."/>
            <person name="Xiao Y."/>
            <person name="Gibbons J.G."/>
            <person name="Terashima K."/>
            <person name="Hibbett D.S."/>
            <person name="Grigoriev I.V."/>
        </authorList>
    </citation>
    <scope>NUCLEOTIDE SEQUENCE</scope>
    <source>
        <strain evidence="2">TFB10827</strain>
    </source>
</reference>
<sequence length="494" mass="54310">MAFVQPTLSVPTSRLQESQDLLHSARSAGDYLPVQKPTKSFWIDSPDANPLATEGSTGFLPAAADICIVGSGITGVSVAYHLATRFTREEPLRVIILEARDFCSGATGRNGGHLTPNAFIDFSTLEAKYGQLEAMKALDLESHTAKGILEFISSQDIVDEVDLVAGGHVTMFVTDDEFCRAQKDYHAARAAGVDLSNVEWLSKEEMYSIYGVPYPGAKYGGHNLWPLKLVTYLYNYAKFKMPLSLHTSTPVSTISPNKVGSPHRWKVHTPRGSVSCSYVVHATNAYASHLLPHLRGPSGIVPTRGQVMAVRASVPLDQFKGRSSWDANDDFEYWFPRPVTTISEHPLVILGGGREVESRFEYGEIDDSKCSEVVSKVLRDFLPGLFRGKFELGREPVMEWTGIMGFTSLRDPFVGPVGDLDASSSHDSNYKGQFIAAGYSGHGMPRAYACGEVVATMILAETRGESWSAPKWLPHHYLTSQIRRVNDNQTMPSK</sequence>
<evidence type="ECO:0000313" key="3">
    <source>
        <dbReference type="Proteomes" id="UP001163828"/>
    </source>
</evidence>
<protein>
    <submittedName>
        <fullName evidence="2">FAD dependent oxidoreductase-domain-containing protein</fullName>
    </submittedName>
</protein>
<dbReference type="InterPro" id="IPR036188">
    <property type="entry name" value="FAD/NAD-bd_sf"/>
</dbReference>